<evidence type="ECO:0000313" key="3">
    <source>
        <dbReference type="EMBL" id="JAG80694.1"/>
    </source>
</evidence>
<feature type="signal peptide" evidence="2">
    <location>
        <begin position="1"/>
        <end position="27"/>
    </location>
</feature>
<evidence type="ECO:0000256" key="2">
    <source>
        <dbReference type="SAM" id="SignalP"/>
    </source>
</evidence>
<dbReference type="AlphaFoldDB" id="A0A0C9RCS4"/>
<feature type="non-terminal residue" evidence="3">
    <location>
        <position position="1"/>
    </location>
</feature>
<accession>A0A0C9RCS4</accession>
<reference evidence="3" key="1">
    <citation type="submission" date="2015-01" db="EMBL/GenBank/DDBJ databases">
        <title>Transcriptome Assembly of Fopius arisanus.</title>
        <authorList>
            <person name="Geib S."/>
        </authorList>
    </citation>
    <scope>NUCLEOTIDE SEQUENCE</scope>
</reference>
<feature type="compositionally biased region" description="Basic and acidic residues" evidence="1">
    <location>
        <begin position="110"/>
        <end position="122"/>
    </location>
</feature>
<feature type="region of interest" description="Disordered" evidence="1">
    <location>
        <begin position="187"/>
        <end position="228"/>
    </location>
</feature>
<feature type="compositionally biased region" description="Basic and acidic residues" evidence="1">
    <location>
        <begin position="383"/>
        <end position="397"/>
    </location>
</feature>
<feature type="region of interest" description="Disordered" evidence="1">
    <location>
        <begin position="268"/>
        <end position="289"/>
    </location>
</feature>
<dbReference type="EMBL" id="GBYB01010927">
    <property type="protein sequence ID" value="JAG80694.1"/>
    <property type="molecule type" value="Transcribed_RNA"/>
</dbReference>
<feature type="compositionally biased region" description="Polar residues" evidence="1">
    <location>
        <begin position="72"/>
        <end position="87"/>
    </location>
</feature>
<feature type="chain" id="PRO_5002201849" evidence="2">
    <location>
        <begin position="28"/>
        <end position="448"/>
    </location>
</feature>
<feature type="compositionally biased region" description="Polar residues" evidence="1">
    <location>
        <begin position="271"/>
        <end position="284"/>
    </location>
</feature>
<keyword evidence="2" id="KW-0732">Signal</keyword>
<feature type="compositionally biased region" description="Gly residues" evidence="1">
    <location>
        <begin position="349"/>
        <end position="358"/>
    </location>
</feature>
<feature type="region of interest" description="Disordered" evidence="1">
    <location>
        <begin position="345"/>
        <end position="399"/>
    </location>
</feature>
<protein>
    <submittedName>
        <fullName evidence="3">Ddx42_0 protein</fullName>
    </submittedName>
</protein>
<gene>
    <name evidence="3" type="primary">Ddx42_0</name>
    <name evidence="3" type="ORF">g.18923</name>
</gene>
<name>A0A0C9RCS4_9HYME</name>
<feature type="compositionally biased region" description="Low complexity" evidence="1">
    <location>
        <begin position="359"/>
        <end position="376"/>
    </location>
</feature>
<organism evidence="3">
    <name type="scientific">Fopius arisanus</name>
    <dbReference type="NCBI Taxonomy" id="64838"/>
    <lineage>
        <taxon>Eukaryota</taxon>
        <taxon>Metazoa</taxon>
        <taxon>Ecdysozoa</taxon>
        <taxon>Arthropoda</taxon>
        <taxon>Hexapoda</taxon>
        <taxon>Insecta</taxon>
        <taxon>Pterygota</taxon>
        <taxon>Neoptera</taxon>
        <taxon>Endopterygota</taxon>
        <taxon>Hymenoptera</taxon>
        <taxon>Apocrita</taxon>
        <taxon>Ichneumonoidea</taxon>
        <taxon>Braconidae</taxon>
        <taxon>Opiinae</taxon>
        <taxon>Fopius</taxon>
    </lineage>
</organism>
<sequence length="448" mass="48643">ARIMYHAIKILLCIILGLQLLEHGGAADKPAAGDLLSNIAAHVGAVIPSALIKGLQGDRPIRTAITETIGASSVPATTTAKPKSSRGTAKPKTSRSTGTTRKPRTTEAPSTDKLKFRPDQRPEYSGPDSAKAAQNQFPFDFRNNFDFNGAGQQNGRQFNPTYPRGFNPGFFGDGSPFNQGPGAFRPFDAPADQAGGRGNENAIQGSDGRNPNGDGGFNSGINRQFGNPEEFDRFRDFGRFGYDDRFAGRFPGQFNSGFRQDDRSRFESYRGPQNPQDLNGQNYRQDPRFNYPNSLNDQRSLSQFSGSFPFQGYAPNNFDFLPNQRFQNPFSENYRGQGLSNYPAFYPSGGAGGSGHPGAPGSPRPNNSSSGNASGPLTSASKNSEKLENPSGDKKNVDYSLTDAPSAAFHDQKLFYPQLDDYSDLRFRPDAFLINSNLAAKRGINGKA</sequence>
<feature type="region of interest" description="Disordered" evidence="1">
    <location>
        <begin position="72"/>
        <end position="132"/>
    </location>
</feature>
<evidence type="ECO:0000256" key="1">
    <source>
        <dbReference type="SAM" id="MobiDB-lite"/>
    </source>
</evidence>
<proteinExistence type="predicted"/>